<feature type="non-terminal residue" evidence="3">
    <location>
        <position position="94"/>
    </location>
</feature>
<feature type="domain" description="Dual-specificity RNA methyltransferase RlmN N-terminal" evidence="2">
    <location>
        <begin position="1"/>
        <end position="55"/>
    </location>
</feature>
<dbReference type="GO" id="GO:0030488">
    <property type="term" value="P:tRNA methylation"/>
    <property type="evidence" value="ECO:0007669"/>
    <property type="project" value="TreeGrafter"/>
</dbReference>
<organism evidence="3">
    <name type="scientific">marine metagenome</name>
    <dbReference type="NCBI Taxonomy" id="408172"/>
    <lineage>
        <taxon>unclassified sequences</taxon>
        <taxon>metagenomes</taxon>
        <taxon>ecological metagenomes</taxon>
    </lineage>
</organism>
<accession>A0A383DN13</accession>
<gene>
    <name evidence="3" type="ORF">METZ01_LOCUS498745</name>
</gene>
<protein>
    <recommendedName>
        <fullName evidence="2">Dual-specificity RNA methyltransferase RlmN N-terminal domain-containing protein</fullName>
    </recommendedName>
</protein>
<dbReference type="GO" id="GO:0070475">
    <property type="term" value="P:rRNA base methylation"/>
    <property type="evidence" value="ECO:0007669"/>
    <property type="project" value="TreeGrafter"/>
</dbReference>
<dbReference type="EMBL" id="UINC01218738">
    <property type="protein sequence ID" value="SVE45891.1"/>
    <property type="molecule type" value="Genomic_DNA"/>
</dbReference>
<dbReference type="InterPro" id="IPR048641">
    <property type="entry name" value="RlmN_N"/>
</dbReference>
<evidence type="ECO:0000256" key="1">
    <source>
        <dbReference type="ARBA" id="ARBA00001966"/>
    </source>
</evidence>
<dbReference type="PANTHER" id="PTHR30544:SF5">
    <property type="entry name" value="RADICAL SAM CORE DOMAIN-CONTAINING PROTEIN"/>
    <property type="match status" value="1"/>
</dbReference>
<proteinExistence type="predicted"/>
<dbReference type="Pfam" id="PF21016">
    <property type="entry name" value="RlmN_N"/>
    <property type="match status" value="1"/>
</dbReference>
<evidence type="ECO:0000313" key="3">
    <source>
        <dbReference type="EMBL" id="SVE45891.1"/>
    </source>
</evidence>
<dbReference type="InterPro" id="IPR040072">
    <property type="entry name" value="Methyltransferase_A"/>
</dbReference>
<dbReference type="AlphaFoldDB" id="A0A383DN13"/>
<comment type="cofactor">
    <cofactor evidence="1">
        <name>[4Fe-4S] cluster</name>
        <dbReference type="ChEBI" id="CHEBI:49883"/>
    </cofactor>
</comment>
<reference evidence="3" key="1">
    <citation type="submission" date="2018-05" db="EMBL/GenBank/DDBJ databases">
        <authorList>
            <person name="Lanie J.A."/>
            <person name="Ng W.-L."/>
            <person name="Kazmierczak K.M."/>
            <person name="Andrzejewski T.M."/>
            <person name="Davidsen T.M."/>
            <person name="Wayne K.J."/>
            <person name="Tettelin H."/>
            <person name="Glass J.I."/>
            <person name="Rusch D."/>
            <person name="Podicherti R."/>
            <person name="Tsui H.-C.T."/>
            <person name="Winkler M.E."/>
        </authorList>
    </citation>
    <scope>NUCLEOTIDE SEQUENCE</scope>
</reference>
<evidence type="ECO:0000259" key="2">
    <source>
        <dbReference type="Pfam" id="PF21016"/>
    </source>
</evidence>
<sequence>MNQDELQFLCVEAGESKFRGVQLFEWMYRHGIASFDSMLNVNKSFRKHLEEHCIIQTLKVEKRIPSKEDKSVKIIFRTRDNHFIETVSMVDGDR</sequence>
<dbReference type="Gene3D" id="1.10.150.530">
    <property type="match status" value="1"/>
</dbReference>
<name>A0A383DN13_9ZZZZ</name>
<dbReference type="PANTHER" id="PTHR30544">
    <property type="entry name" value="23S RRNA METHYLTRANSFERASE"/>
    <property type="match status" value="1"/>
</dbReference>